<sequence>MPGYRLGRHIALMKITRLVEEDRERAEDTALALALASEPDVEEELVQAEPVEPSSVTVPAPQTVPSSQTLSEPVEPVEDEASVTKQATDTRKLSDVRQRRDERVRWDVVEPDDEPAPATTSDWQDMRAACAGRPLGRASMYMHHITAPWKQKFILQVASSAGLSGRCLFGKPGRILVEGPIEIVEKYTKKIESWPWKTCDLQGPWKVEERAFDAFDQLGSNSEFKKAVAQAGLSQELRALRSGA</sequence>
<organism evidence="2 3">
    <name type="scientific">Symbiodinium pilosum</name>
    <name type="common">Dinoflagellate</name>
    <dbReference type="NCBI Taxonomy" id="2952"/>
    <lineage>
        <taxon>Eukaryota</taxon>
        <taxon>Sar</taxon>
        <taxon>Alveolata</taxon>
        <taxon>Dinophyceae</taxon>
        <taxon>Suessiales</taxon>
        <taxon>Symbiodiniaceae</taxon>
        <taxon>Symbiodinium</taxon>
    </lineage>
</organism>
<name>A0A812XIZ1_SYMPI</name>
<dbReference type="Proteomes" id="UP000649617">
    <property type="component" value="Unassembled WGS sequence"/>
</dbReference>
<dbReference type="EMBL" id="CAJNIZ010045826">
    <property type="protein sequence ID" value="CAE7730926.1"/>
    <property type="molecule type" value="Genomic_DNA"/>
</dbReference>
<accession>A0A812XIZ1</accession>
<dbReference type="PANTHER" id="PTHR15955:SF8">
    <property type="entry name" value="RWD DOMAIN-CONTAINING PROTEIN 2B-RELATED"/>
    <property type="match status" value="1"/>
</dbReference>
<comment type="caution">
    <text evidence="2">The sequence shown here is derived from an EMBL/GenBank/DDBJ whole genome shotgun (WGS) entry which is preliminary data.</text>
</comment>
<protein>
    <submittedName>
        <fullName evidence="2">Uncharacterized protein</fullName>
    </submittedName>
</protein>
<evidence type="ECO:0000313" key="2">
    <source>
        <dbReference type="EMBL" id="CAE7730926.1"/>
    </source>
</evidence>
<dbReference type="InterPro" id="IPR059181">
    <property type="entry name" value="RWDD2A-B_C"/>
</dbReference>
<evidence type="ECO:0000256" key="1">
    <source>
        <dbReference type="SAM" id="MobiDB-lite"/>
    </source>
</evidence>
<feature type="compositionally biased region" description="Basic and acidic residues" evidence="1">
    <location>
        <begin position="88"/>
        <end position="97"/>
    </location>
</feature>
<dbReference type="OrthoDB" id="413473at2759"/>
<proteinExistence type="predicted"/>
<feature type="region of interest" description="Disordered" evidence="1">
    <location>
        <begin position="38"/>
        <end position="97"/>
    </location>
</feature>
<evidence type="ECO:0000313" key="3">
    <source>
        <dbReference type="Proteomes" id="UP000649617"/>
    </source>
</evidence>
<gene>
    <name evidence="2" type="ORF">SPIL2461_LOCUS20967</name>
</gene>
<dbReference type="AlphaFoldDB" id="A0A812XIZ1"/>
<dbReference type="InterPro" id="IPR017359">
    <property type="entry name" value="Phi-like"/>
</dbReference>
<dbReference type="CDD" id="cd24163">
    <property type="entry name" value="RWDD2_C"/>
    <property type="match status" value="1"/>
</dbReference>
<dbReference type="PANTHER" id="PTHR15955">
    <property type="entry name" value="RWD DOMAIN CONTAINING PROTEIN 2"/>
    <property type="match status" value="1"/>
</dbReference>
<reference evidence="2" key="1">
    <citation type="submission" date="2021-02" db="EMBL/GenBank/DDBJ databases">
        <authorList>
            <person name="Dougan E. K."/>
            <person name="Rhodes N."/>
            <person name="Thang M."/>
            <person name="Chan C."/>
        </authorList>
    </citation>
    <scope>NUCLEOTIDE SEQUENCE</scope>
</reference>
<keyword evidence="3" id="KW-1185">Reference proteome</keyword>